<dbReference type="EMBL" id="JH767137">
    <property type="protein sequence ID" value="EQC40185.1"/>
    <property type="molecule type" value="Genomic_DNA"/>
</dbReference>
<dbReference type="InParanoid" id="T0R1I1"/>
<dbReference type="OrthoDB" id="289038at2759"/>
<keyword evidence="1" id="KW-1133">Transmembrane helix</keyword>
<organism evidence="2 3">
    <name type="scientific">Saprolegnia diclina (strain VS20)</name>
    <dbReference type="NCBI Taxonomy" id="1156394"/>
    <lineage>
        <taxon>Eukaryota</taxon>
        <taxon>Sar</taxon>
        <taxon>Stramenopiles</taxon>
        <taxon>Oomycota</taxon>
        <taxon>Saprolegniomycetes</taxon>
        <taxon>Saprolegniales</taxon>
        <taxon>Saprolegniaceae</taxon>
        <taxon>Saprolegnia</taxon>
    </lineage>
</organism>
<dbReference type="Proteomes" id="UP000030762">
    <property type="component" value="Unassembled WGS sequence"/>
</dbReference>
<keyword evidence="1" id="KW-0812">Transmembrane</keyword>
<proteinExistence type="predicted"/>
<keyword evidence="1" id="KW-0472">Membrane</keyword>
<accession>T0R1I1</accession>
<dbReference type="AlphaFoldDB" id="T0R1I1"/>
<gene>
    <name evidence="2" type="ORF">SDRG_02833</name>
</gene>
<name>T0R1I1_SAPDV</name>
<keyword evidence="3" id="KW-1185">Reference proteome</keyword>
<evidence type="ECO:0000256" key="1">
    <source>
        <dbReference type="SAM" id="Phobius"/>
    </source>
</evidence>
<reference evidence="2 3" key="1">
    <citation type="submission" date="2012-04" db="EMBL/GenBank/DDBJ databases">
        <title>The Genome Sequence of Saprolegnia declina VS20.</title>
        <authorList>
            <consortium name="The Broad Institute Genome Sequencing Platform"/>
            <person name="Russ C."/>
            <person name="Nusbaum C."/>
            <person name="Tyler B."/>
            <person name="van West P."/>
            <person name="Dieguez-Uribeondo J."/>
            <person name="de Bruijn I."/>
            <person name="Tripathy S."/>
            <person name="Jiang R."/>
            <person name="Young S.K."/>
            <person name="Zeng Q."/>
            <person name="Gargeya S."/>
            <person name="Fitzgerald M."/>
            <person name="Haas B."/>
            <person name="Abouelleil A."/>
            <person name="Alvarado L."/>
            <person name="Arachchi H.M."/>
            <person name="Berlin A."/>
            <person name="Chapman S.B."/>
            <person name="Goldberg J."/>
            <person name="Griggs A."/>
            <person name="Gujja S."/>
            <person name="Hansen M."/>
            <person name="Howarth C."/>
            <person name="Imamovic A."/>
            <person name="Larimer J."/>
            <person name="McCowen C."/>
            <person name="Montmayeur A."/>
            <person name="Murphy C."/>
            <person name="Neiman D."/>
            <person name="Pearson M."/>
            <person name="Priest M."/>
            <person name="Roberts A."/>
            <person name="Saif S."/>
            <person name="Shea T."/>
            <person name="Sisk P."/>
            <person name="Sykes S."/>
            <person name="Wortman J."/>
            <person name="Nusbaum C."/>
            <person name="Birren B."/>
        </authorList>
    </citation>
    <scope>NUCLEOTIDE SEQUENCE [LARGE SCALE GENOMIC DNA]</scope>
    <source>
        <strain evidence="2 3">VS20</strain>
    </source>
</reference>
<dbReference type="VEuPathDB" id="FungiDB:SDRG_02833"/>
<evidence type="ECO:0000313" key="3">
    <source>
        <dbReference type="Proteomes" id="UP000030762"/>
    </source>
</evidence>
<protein>
    <submittedName>
        <fullName evidence="2">Uncharacterized protein</fullName>
    </submittedName>
</protein>
<feature type="transmembrane region" description="Helical" evidence="1">
    <location>
        <begin position="12"/>
        <end position="31"/>
    </location>
</feature>
<dbReference type="STRING" id="1156394.T0R1I1"/>
<evidence type="ECO:0000313" key="2">
    <source>
        <dbReference type="EMBL" id="EQC40185.1"/>
    </source>
</evidence>
<dbReference type="RefSeq" id="XP_008606659.1">
    <property type="nucleotide sequence ID" value="XM_008608437.1"/>
</dbReference>
<sequence>MDEVITAMLNEPFSRGLCVLIILLQYLAIWVDRATRRHASTSRTEVRSAWGRAAASPVASSGNYYYRSTHSTRAYMLMYRPVDARRNGQFLPDDALPEGARLIPLEIFYDSSHKTLHVSKLLALSDVMAQAQTLFGLDLPSDHARLRTNSEYTSLPLEDSLHSYYRYDGVGCLEVEYDDLDVCSVSINDRRCMW</sequence>
<dbReference type="GeneID" id="19943560"/>